<dbReference type="InterPro" id="IPR014721">
    <property type="entry name" value="Ribsml_uS5_D2-typ_fold_subgr"/>
</dbReference>
<dbReference type="InterPro" id="IPR004424">
    <property type="entry name" value="IspE"/>
</dbReference>
<comment type="catalytic activity">
    <reaction evidence="9">
        <text>4-CDP-2-C-methyl-D-erythritol + ATP = 4-CDP-2-C-methyl-D-erythritol 2-phosphate + ADP + H(+)</text>
        <dbReference type="Rhea" id="RHEA:18437"/>
        <dbReference type="ChEBI" id="CHEBI:15378"/>
        <dbReference type="ChEBI" id="CHEBI:30616"/>
        <dbReference type="ChEBI" id="CHEBI:57823"/>
        <dbReference type="ChEBI" id="CHEBI:57919"/>
        <dbReference type="ChEBI" id="CHEBI:456216"/>
        <dbReference type="EC" id="2.7.1.148"/>
    </reaction>
</comment>
<feature type="binding site" evidence="9">
    <location>
        <begin position="135"/>
        <end position="145"/>
    </location>
    <ligand>
        <name>ATP</name>
        <dbReference type="ChEBI" id="CHEBI:30616"/>
    </ligand>
</feature>
<accession>A0A0A8B219</accession>
<evidence type="ECO:0000256" key="7">
    <source>
        <dbReference type="ARBA" id="ARBA00022840"/>
    </source>
</evidence>
<feature type="domain" description="GHMP kinase C-terminal" evidence="11">
    <location>
        <begin position="255"/>
        <end position="311"/>
    </location>
</feature>
<evidence type="ECO:0000256" key="4">
    <source>
        <dbReference type="ARBA" id="ARBA00022679"/>
    </source>
</evidence>
<dbReference type="InterPro" id="IPR020568">
    <property type="entry name" value="Ribosomal_Su5_D2-typ_SF"/>
</dbReference>
<evidence type="ECO:0000256" key="9">
    <source>
        <dbReference type="HAMAP-Rule" id="MF_00061"/>
    </source>
</evidence>
<dbReference type="PANTHER" id="PTHR43527:SF2">
    <property type="entry name" value="4-DIPHOSPHOCYTIDYL-2-C-METHYL-D-ERYTHRITOL KINASE, CHLOROPLASTIC"/>
    <property type="match status" value="1"/>
</dbReference>
<evidence type="ECO:0000259" key="10">
    <source>
        <dbReference type="Pfam" id="PF00288"/>
    </source>
</evidence>
<organism evidence="12 13">
    <name type="scientific">Berryella intestinalis</name>
    <dbReference type="NCBI Taxonomy" id="1531429"/>
    <lineage>
        <taxon>Bacteria</taxon>
        <taxon>Bacillati</taxon>
        <taxon>Actinomycetota</taxon>
        <taxon>Coriobacteriia</taxon>
        <taxon>Eggerthellales</taxon>
        <taxon>Eggerthellaceae</taxon>
        <taxon>Berryella</taxon>
    </lineage>
</organism>
<evidence type="ECO:0000256" key="2">
    <source>
        <dbReference type="ARBA" id="ARBA00012052"/>
    </source>
</evidence>
<dbReference type="HOGENOM" id="CLU_053057_1_1_11"/>
<dbReference type="AlphaFoldDB" id="A0A0A8B219"/>
<dbReference type="RefSeq" id="WP_039688015.1">
    <property type="nucleotide sequence ID" value="NZ_CP009302.1"/>
</dbReference>
<keyword evidence="6 9" id="KW-0418">Kinase</keyword>
<evidence type="ECO:0000256" key="8">
    <source>
        <dbReference type="ARBA" id="ARBA00032554"/>
    </source>
</evidence>
<dbReference type="GO" id="GO:0005524">
    <property type="term" value="F:ATP binding"/>
    <property type="evidence" value="ECO:0007669"/>
    <property type="project" value="UniProtKB-UniRule"/>
</dbReference>
<keyword evidence="13" id="KW-1185">Reference proteome</keyword>
<reference evidence="13" key="1">
    <citation type="submission" date="2014-08" db="EMBL/GenBank/DDBJ databases">
        <title>Coriobacteriaceae sp. complete genome.</title>
        <authorList>
            <person name="Looft T."/>
            <person name="Bayles D.O."/>
            <person name="Stanton T.B."/>
        </authorList>
    </citation>
    <scope>NUCLEOTIDE SEQUENCE [LARGE SCALE GENOMIC DNA]</scope>
    <source>
        <strain evidence="13">68-1-3</strain>
    </source>
</reference>
<comment type="function">
    <text evidence="9">Catalyzes the phosphorylation of the position 2 hydroxy group of 4-diphosphocytidyl-2C-methyl-D-erythritol.</text>
</comment>
<proteinExistence type="inferred from homology"/>
<dbReference type="SUPFAM" id="SSF55060">
    <property type="entry name" value="GHMP Kinase, C-terminal domain"/>
    <property type="match status" value="1"/>
</dbReference>
<dbReference type="InterPro" id="IPR006204">
    <property type="entry name" value="GHMP_kinase_N_dom"/>
</dbReference>
<comment type="similarity">
    <text evidence="1 9">Belongs to the GHMP kinase family. IspE subfamily.</text>
</comment>
<dbReference type="EC" id="2.7.1.148" evidence="2 9"/>
<name>A0A0A8B219_9ACTN</name>
<dbReference type="InterPro" id="IPR036554">
    <property type="entry name" value="GHMP_kinase_C_sf"/>
</dbReference>
<dbReference type="PIRSF" id="PIRSF010376">
    <property type="entry name" value="IspE"/>
    <property type="match status" value="1"/>
</dbReference>
<dbReference type="HAMAP" id="MF_00061">
    <property type="entry name" value="IspE"/>
    <property type="match status" value="1"/>
</dbReference>
<dbReference type="Pfam" id="PF08544">
    <property type="entry name" value="GHMP_kinases_C"/>
    <property type="match status" value="1"/>
</dbReference>
<dbReference type="Pfam" id="PF00288">
    <property type="entry name" value="GHMP_kinases_N"/>
    <property type="match status" value="1"/>
</dbReference>
<dbReference type="Gene3D" id="3.30.70.890">
    <property type="entry name" value="GHMP kinase, C-terminal domain"/>
    <property type="match status" value="1"/>
</dbReference>
<evidence type="ECO:0000256" key="1">
    <source>
        <dbReference type="ARBA" id="ARBA00009684"/>
    </source>
</evidence>
<dbReference type="GO" id="GO:0016114">
    <property type="term" value="P:terpenoid biosynthetic process"/>
    <property type="evidence" value="ECO:0007669"/>
    <property type="project" value="UniProtKB-UniRule"/>
</dbReference>
<gene>
    <name evidence="9" type="primary">ispE</name>
    <name evidence="12" type="ORF">JI75_00810</name>
</gene>
<sequence>MIKGDGAQDAVDMLAEARSAQMLSEAESPGWIELVAPAKVNLVLNVGDRLDSGYHRVSTILHALNLHDTVFMRRTAAPEGSGLSVAAEVKGRGGVSVPEIASADNLAAKAVALLARAIGRAEDERVEIRIDKRIPAQAGLGGGSSDAAAALVGACRLWGVDPSSREVRDAACEVGSDVAFFLQGGCAAFAGKGDEFVRSLCASKRPVVLVKPERGVSTVRAYQAFDADPVPADGAVEAAFDEVGSADDVPLFNNLALASEGLEPELSAVRRWLEGRCGAGRALLCGSGSCTFALCESFDEAVAVSVEARKHGWWSRATSLGSLKAAVVR</sequence>
<comment type="pathway">
    <text evidence="9">Isoprenoid biosynthesis; isopentenyl diphosphate biosynthesis via DXP pathway; isopentenyl diphosphate from 1-deoxy-D-xylulose 5-phosphate: step 3/6.</text>
</comment>
<protein>
    <recommendedName>
        <fullName evidence="3 9">4-diphosphocytidyl-2-C-methyl-D-erythritol kinase</fullName>
        <shortName evidence="9">CMK</shortName>
        <ecNumber evidence="2 9">2.7.1.148</ecNumber>
    </recommendedName>
    <alternativeName>
        <fullName evidence="8 9">4-(cytidine-5'-diphospho)-2-C-methyl-D-erythritol kinase</fullName>
    </alternativeName>
</protein>
<dbReference type="GO" id="GO:0050515">
    <property type="term" value="F:4-(cytidine 5'-diphospho)-2-C-methyl-D-erythritol kinase activity"/>
    <property type="evidence" value="ECO:0007669"/>
    <property type="project" value="UniProtKB-UniRule"/>
</dbReference>
<dbReference type="EMBL" id="CP009302">
    <property type="protein sequence ID" value="AJC11455.1"/>
    <property type="molecule type" value="Genomic_DNA"/>
</dbReference>
<dbReference type="GO" id="GO:0019288">
    <property type="term" value="P:isopentenyl diphosphate biosynthetic process, methylerythritol 4-phosphate pathway"/>
    <property type="evidence" value="ECO:0007669"/>
    <property type="project" value="UniProtKB-UniRule"/>
</dbReference>
<evidence type="ECO:0000313" key="13">
    <source>
        <dbReference type="Proteomes" id="UP000031121"/>
    </source>
</evidence>
<dbReference type="InterPro" id="IPR013750">
    <property type="entry name" value="GHMP_kinase_C_dom"/>
</dbReference>
<feature type="active site" evidence="9">
    <location>
        <position position="177"/>
    </location>
</feature>
<dbReference type="OrthoDB" id="3173073at2"/>
<evidence type="ECO:0000256" key="6">
    <source>
        <dbReference type="ARBA" id="ARBA00022777"/>
    </source>
</evidence>
<evidence type="ECO:0000256" key="3">
    <source>
        <dbReference type="ARBA" id="ARBA00017473"/>
    </source>
</evidence>
<keyword evidence="5 9" id="KW-0547">Nucleotide-binding</keyword>
<feature type="active site" evidence="9">
    <location>
        <position position="39"/>
    </location>
</feature>
<dbReference type="NCBIfam" id="TIGR00154">
    <property type="entry name" value="ispE"/>
    <property type="match status" value="1"/>
</dbReference>
<evidence type="ECO:0000256" key="5">
    <source>
        <dbReference type="ARBA" id="ARBA00022741"/>
    </source>
</evidence>
<dbReference type="STRING" id="1531429.JI75_00810"/>
<dbReference type="SUPFAM" id="SSF54211">
    <property type="entry name" value="Ribosomal protein S5 domain 2-like"/>
    <property type="match status" value="1"/>
</dbReference>
<reference evidence="12 13" key="2">
    <citation type="journal article" date="2015" name="Genome Announc.">
        <title>Complete Genome Sequence of Coriobacteriaceae Strain 68-1-3, a Novel Mucus-Degrading Isolate from the Swine Intestinal Tract.</title>
        <authorList>
            <person name="Looft T."/>
            <person name="Bayles D.O."/>
            <person name="Alt D.P."/>
            <person name="Stanton T.B."/>
        </authorList>
    </citation>
    <scope>NUCLEOTIDE SEQUENCE [LARGE SCALE GENOMIC DNA]</scope>
    <source>
        <strain evidence="12 13">68-1-3</strain>
    </source>
</reference>
<feature type="domain" description="GHMP kinase N-terminal" evidence="10">
    <location>
        <begin position="105"/>
        <end position="185"/>
    </location>
</feature>
<keyword evidence="9" id="KW-0414">Isoprene biosynthesis</keyword>
<dbReference type="Proteomes" id="UP000031121">
    <property type="component" value="Chromosome"/>
</dbReference>
<evidence type="ECO:0000313" key="12">
    <source>
        <dbReference type="EMBL" id="AJC11455.1"/>
    </source>
</evidence>
<dbReference type="PANTHER" id="PTHR43527">
    <property type="entry name" value="4-DIPHOSPHOCYTIDYL-2-C-METHYL-D-ERYTHRITOL KINASE, CHLOROPLASTIC"/>
    <property type="match status" value="1"/>
</dbReference>
<keyword evidence="7 9" id="KW-0067">ATP-binding</keyword>
<evidence type="ECO:0000259" key="11">
    <source>
        <dbReference type="Pfam" id="PF08544"/>
    </source>
</evidence>
<keyword evidence="4 9" id="KW-0808">Transferase</keyword>
<dbReference type="UniPathway" id="UPA00056">
    <property type="reaction ID" value="UER00094"/>
</dbReference>
<dbReference type="Gene3D" id="3.30.230.10">
    <property type="match status" value="1"/>
</dbReference>
<dbReference type="KEGG" id="cbac:JI75_00810"/>